<reference evidence="2 3" key="1">
    <citation type="journal article" date="2023" name="Plants (Basel)">
        <title>Bridging the Gap: Combining Genomics and Transcriptomics Approaches to Understand Stylosanthes scabra, an Orphan Legume from the Brazilian Caatinga.</title>
        <authorList>
            <person name="Ferreira-Neto J.R.C."/>
            <person name="da Silva M.D."/>
            <person name="Binneck E."/>
            <person name="de Melo N.F."/>
            <person name="da Silva R.H."/>
            <person name="de Melo A.L.T.M."/>
            <person name="Pandolfi V."/>
            <person name="Bustamante F.O."/>
            <person name="Brasileiro-Vidal A.C."/>
            <person name="Benko-Iseppon A.M."/>
        </authorList>
    </citation>
    <scope>NUCLEOTIDE SEQUENCE [LARGE SCALE GENOMIC DNA]</scope>
    <source>
        <tissue evidence="2">Leaves</tissue>
    </source>
</reference>
<name>A0ABU6Q5P8_9FABA</name>
<gene>
    <name evidence="2" type="ORF">PIB30_007419</name>
</gene>
<evidence type="ECO:0000313" key="3">
    <source>
        <dbReference type="Proteomes" id="UP001341840"/>
    </source>
</evidence>
<organism evidence="2 3">
    <name type="scientific">Stylosanthes scabra</name>
    <dbReference type="NCBI Taxonomy" id="79078"/>
    <lineage>
        <taxon>Eukaryota</taxon>
        <taxon>Viridiplantae</taxon>
        <taxon>Streptophyta</taxon>
        <taxon>Embryophyta</taxon>
        <taxon>Tracheophyta</taxon>
        <taxon>Spermatophyta</taxon>
        <taxon>Magnoliopsida</taxon>
        <taxon>eudicotyledons</taxon>
        <taxon>Gunneridae</taxon>
        <taxon>Pentapetalae</taxon>
        <taxon>rosids</taxon>
        <taxon>fabids</taxon>
        <taxon>Fabales</taxon>
        <taxon>Fabaceae</taxon>
        <taxon>Papilionoideae</taxon>
        <taxon>50 kb inversion clade</taxon>
        <taxon>dalbergioids sensu lato</taxon>
        <taxon>Dalbergieae</taxon>
        <taxon>Pterocarpus clade</taxon>
        <taxon>Stylosanthes</taxon>
    </lineage>
</organism>
<evidence type="ECO:0000256" key="1">
    <source>
        <dbReference type="SAM" id="MobiDB-lite"/>
    </source>
</evidence>
<proteinExistence type="predicted"/>
<feature type="compositionally biased region" description="Acidic residues" evidence="1">
    <location>
        <begin position="43"/>
        <end position="57"/>
    </location>
</feature>
<evidence type="ECO:0000313" key="2">
    <source>
        <dbReference type="EMBL" id="MED6106759.1"/>
    </source>
</evidence>
<keyword evidence="3" id="KW-1185">Reference proteome</keyword>
<feature type="region of interest" description="Disordered" evidence="1">
    <location>
        <begin position="26"/>
        <end position="76"/>
    </location>
</feature>
<accession>A0ABU6Q5P8</accession>
<sequence>MDVPPTVEEVVLEEAQPEPLVVILPVQPEQPSKSEVEAPSNVVEEEKEPEQQTEVEPDPINIQKPVHPEGQSGMATEDVAEHTELDPELINIQMLIQNPFSDFLVPFLF</sequence>
<dbReference type="EMBL" id="JASCZI010000016">
    <property type="protein sequence ID" value="MED6106759.1"/>
    <property type="molecule type" value="Genomic_DNA"/>
</dbReference>
<dbReference type="Proteomes" id="UP001341840">
    <property type="component" value="Unassembled WGS sequence"/>
</dbReference>
<protein>
    <submittedName>
        <fullName evidence="2">Uncharacterized protein</fullName>
    </submittedName>
</protein>
<comment type="caution">
    <text evidence="2">The sequence shown here is derived from an EMBL/GenBank/DDBJ whole genome shotgun (WGS) entry which is preliminary data.</text>
</comment>